<name>A0ABX8HZU0_9ASCO</name>
<feature type="compositionally biased region" description="Acidic residues" evidence="8">
    <location>
        <begin position="293"/>
        <end position="306"/>
    </location>
</feature>
<evidence type="ECO:0000313" key="10">
    <source>
        <dbReference type="EMBL" id="QWU86326.1"/>
    </source>
</evidence>
<dbReference type="CDD" id="cd23023">
    <property type="entry name" value="zf-HIT_BCD1"/>
    <property type="match status" value="1"/>
</dbReference>
<comment type="similarity">
    <text evidence="6">Belongs to the BCD1 family.</text>
</comment>
<evidence type="ECO:0000259" key="9">
    <source>
        <dbReference type="PROSITE" id="PS51083"/>
    </source>
</evidence>
<keyword evidence="1" id="KW-0597">Phosphoprotein</keyword>
<evidence type="ECO:0000256" key="6">
    <source>
        <dbReference type="ARBA" id="ARBA00049654"/>
    </source>
</evidence>
<feature type="region of interest" description="Disordered" evidence="8">
    <location>
        <begin position="265"/>
        <end position="343"/>
    </location>
</feature>
<evidence type="ECO:0000256" key="4">
    <source>
        <dbReference type="ARBA" id="ARBA00022833"/>
    </source>
</evidence>
<feature type="compositionally biased region" description="Low complexity" evidence="8">
    <location>
        <begin position="282"/>
        <end position="292"/>
    </location>
</feature>
<evidence type="ECO:0000256" key="3">
    <source>
        <dbReference type="ARBA" id="ARBA00022771"/>
    </source>
</evidence>
<proteinExistence type="inferred from homology"/>
<dbReference type="Pfam" id="PF04438">
    <property type="entry name" value="zf-HIT"/>
    <property type="match status" value="1"/>
</dbReference>
<dbReference type="Proteomes" id="UP000825434">
    <property type="component" value="Chromosome 1"/>
</dbReference>
<feature type="domain" description="HIT-type" evidence="9">
    <location>
        <begin position="6"/>
        <end position="40"/>
    </location>
</feature>
<evidence type="ECO:0000256" key="2">
    <source>
        <dbReference type="ARBA" id="ARBA00022723"/>
    </source>
</evidence>
<gene>
    <name evidence="10" type="ORF">CA3LBN_000544</name>
</gene>
<keyword evidence="3 7" id="KW-0863">Zinc-finger</keyword>
<keyword evidence="4" id="KW-0862">Zinc</keyword>
<organism evidence="10 11">
    <name type="scientific">Candidozyma haemuli</name>
    <dbReference type="NCBI Taxonomy" id="45357"/>
    <lineage>
        <taxon>Eukaryota</taxon>
        <taxon>Fungi</taxon>
        <taxon>Dikarya</taxon>
        <taxon>Ascomycota</taxon>
        <taxon>Saccharomycotina</taxon>
        <taxon>Pichiomycetes</taxon>
        <taxon>Metschnikowiaceae</taxon>
        <taxon>Candidozyma</taxon>
    </lineage>
</organism>
<dbReference type="SUPFAM" id="SSF144232">
    <property type="entry name" value="HIT/MYND zinc finger-like"/>
    <property type="match status" value="1"/>
</dbReference>
<dbReference type="Pfam" id="PF25790">
    <property type="entry name" value="BCD1"/>
    <property type="match status" value="1"/>
</dbReference>
<keyword evidence="11" id="KW-1185">Reference proteome</keyword>
<dbReference type="Gene3D" id="3.30.60.190">
    <property type="match status" value="1"/>
</dbReference>
<dbReference type="PROSITE" id="PS51083">
    <property type="entry name" value="ZF_HIT"/>
    <property type="match status" value="1"/>
</dbReference>
<comment type="function">
    <text evidence="5">Required for box C/D snoRNAs accumulation involved in snoRNA processing, snoRNA transport to the nucleolus and ribosome biogenesis.</text>
</comment>
<sequence>MADKSCFICLEKESRYTCPACGTKTCSAECVKRHKLRSECTGEVDPAKFVPRKEMTENPSLINRDYNYLLNFERKIGLGVSDTKQNARVMFKRHAGQNKRQRIDNTDARVTRVNKMFDSPNFALKRDNVLVISLPSGMSRSTQNKSGYDKKAGTYTWTVEWVPVNEDGRQLASFTSFRIKEDAILRDALSVTPLANAIGVDPESVEKDKIQFSIENVISMGKRSVIKLNPEETLAKALANKVVLEYPKFYVTFSPETWQEYMEEEKDAYGVDSDSESESDSDSSSSDSSSSDSDSDSSDSDAEAPEEASSKNPEPETLAPQSITGLSSSLASSDKDEEEGFSA</sequence>
<evidence type="ECO:0000313" key="11">
    <source>
        <dbReference type="Proteomes" id="UP000825434"/>
    </source>
</evidence>
<dbReference type="PANTHER" id="PTHR13483:SF3">
    <property type="entry name" value="BOX C_D SNORNA PROTEIN 1"/>
    <property type="match status" value="1"/>
</dbReference>
<evidence type="ECO:0000256" key="8">
    <source>
        <dbReference type="SAM" id="MobiDB-lite"/>
    </source>
</evidence>
<evidence type="ECO:0000256" key="5">
    <source>
        <dbReference type="ARBA" id="ARBA00049598"/>
    </source>
</evidence>
<accession>A0ABX8HZU0</accession>
<evidence type="ECO:0000256" key="1">
    <source>
        <dbReference type="ARBA" id="ARBA00022553"/>
    </source>
</evidence>
<dbReference type="InterPro" id="IPR057721">
    <property type="entry name" value="BCD1_alpha/beta"/>
</dbReference>
<dbReference type="InterPro" id="IPR051639">
    <property type="entry name" value="BCD1"/>
</dbReference>
<reference evidence="10 11" key="1">
    <citation type="submission" date="2021-06" db="EMBL/GenBank/DDBJ databases">
        <title>Candida outbreak in Lebanon.</title>
        <authorList>
            <person name="Finianos M."/>
        </authorList>
    </citation>
    <scope>NUCLEOTIDE SEQUENCE [LARGE SCALE GENOMIC DNA]</scope>
    <source>
        <strain evidence="10">CA3LBN</strain>
    </source>
</reference>
<keyword evidence="2" id="KW-0479">Metal-binding</keyword>
<dbReference type="InterPro" id="IPR007529">
    <property type="entry name" value="Znf_HIT"/>
</dbReference>
<dbReference type="EMBL" id="CP076661">
    <property type="protein sequence ID" value="QWU86326.1"/>
    <property type="molecule type" value="Genomic_DNA"/>
</dbReference>
<protein>
    <recommendedName>
        <fullName evidence="9">HIT-type domain-containing protein</fullName>
    </recommendedName>
</protein>
<dbReference type="PANTHER" id="PTHR13483">
    <property type="entry name" value="BOX C_D SNORNA PROTEIN 1-RELATED"/>
    <property type="match status" value="1"/>
</dbReference>
<evidence type="ECO:0000256" key="7">
    <source>
        <dbReference type="PROSITE-ProRule" id="PRU00453"/>
    </source>
</evidence>